<accession>A0A9P6L814</accession>
<feature type="region of interest" description="Disordered" evidence="1">
    <location>
        <begin position="302"/>
        <end position="427"/>
    </location>
</feature>
<keyword evidence="4" id="KW-1185">Reference proteome</keyword>
<feature type="compositionally biased region" description="Acidic residues" evidence="1">
    <location>
        <begin position="185"/>
        <end position="197"/>
    </location>
</feature>
<organism evidence="3 4">
    <name type="scientific">Thelephora terrestris</name>
    <dbReference type="NCBI Taxonomy" id="56493"/>
    <lineage>
        <taxon>Eukaryota</taxon>
        <taxon>Fungi</taxon>
        <taxon>Dikarya</taxon>
        <taxon>Basidiomycota</taxon>
        <taxon>Agaricomycotina</taxon>
        <taxon>Agaricomycetes</taxon>
        <taxon>Thelephorales</taxon>
        <taxon>Thelephoraceae</taxon>
        <taxon>Thelephora</taxon>
    </lineage>
</organism>
<feature type="compositionally biased region" description="Pro residues" evidence="1">
    <location>
        <begin position="212"/>
        <end position="284"/>
    </location>
</feature>
<dbReference type="GO" id="GO:0006396">
    <property type="term" value="P:RNA processing"/>
    <property type="evidence" value="ECO:0007669"/>
    <property type="project" value="InterPro"/>
</dbReference>
<name>A0A9P6L814_9AGAM</name>
<comment type="caution">
    <text evidence="3">The sequence shown here is derived from an EMBL/GenBank/DDBJ whole genome shotgun (WGS) entry which is preliminary data.</text>
</comment>
<dbReference type="PRINTS" id="PR01217">
    <property type="entry name" value="PRICHEXTENSN"/>
</dbReference>
<dbReference type="InterPro" id="IPR019007">
    <property type="entry name" value="Wbp11/ELF5/Saf1_N"/>
</dbReference>
<dbReference type="Proteomes" id="UP000736335">
    <property type="component" value="Unassembled WGS sequence"/>
</dbReference>
<sequence>MGKGKSANPADAYRKALRKKELKKNKTERQKNRDFALVKKDTTEVEEEIEQLAKKETPSATEQARLKELKADLERTNKKKEEWVEEHPEHRKLVFKAKRRTNDEETGPPLPTGPTSRNLFKKNGLPRHPERSIYYDPVMNPYGLPPPGMPYVEKPLPPEGSKTQQQDSSDSDDDIVMPEGPPPGVEEELVGSDDDIPMPEGPPPSKELVAPLPQPPLLPSIPSYPMPPNASIPPPTGFFPPPPPSQFIPPPPPGFPGIPPPPPGFPHSQYPIPPIPRLPPLPPGFPTPPAPYNYAPVPMPPPPPGFFPRKRPGSVQDPLSNIPHRTLQGHPSLPPKPGSVKSDAISSSATISAEPELRDLKKESTAFMPTSVKRKKATATPKVNAAPSVGTEEVQPAAPRPDLLGTLQEHFGPASSEPVPKKAKTGARDDYTKFVEEMGDIL</sequence>
<evidence type="ECO:0000259" key="2">
    <source>
        <dbReference type="Pfam" id="PF09429"/>
    </source>
</evidence>
<feature type="compositionally biased region" description="Basic and acidic residues" evidence="1">
    <location>
        <begin position="79"/>
        <end position="92"/>
    </location>
</feature>
<dbReference type="OrthoDB" id="205569at2759"/>
<dbReference type="Pfam" id="PF09429">
    <property type="entry name" value="Wbp11"/>
    <property type="match status" value="1"/>
</dbReference>
<feature type="compositionally biased region" description="Basic and acidic residues" evidence="1">
    <location>
        <begin position="355"/>
        <end position="364"/>
    </location>
</feature>
<feature type="region of interest" description="Disordered" evidence="1">
    <location>
        <begin position="79"/>
        <end position="284"/>
    </location>
</feature>
<feature type="compositionally biased region" description="Low complexity" evidence="1">
    <location>
        <begin position="342"/>
        <end position="353"/>
    </location>
</feature>
<evidence type="ECO:0000313" key="3">
    <source>
        <dbReference type="EMBL" id="KAF9786687.1"/>
    </source>
</evidence>
<protein>
    <submittedName>
        <fullName evidence="3">WW domain binding protein 11-domain-containing protein</fullName>
    </submittedName>
</protein>
<dbReference type="EMBL" id="WIUZ02000005">
    <property type="protein sequence ID" value="KAF9786687.1"/>
    <property type="molecule type" value="Genomic_DNA"/>
</dbReference>
<reference evidence="3" key="1">
    <citation type="journal article" date="2020" name="Nat. Commun.">
        <title>Large-scale genome sequencing of mycorrhizal fungi provides insights into the early evolution of symbiotic traits.</title>
        <authorList>
            <person name="Miyauchi S."/>
            <person name="Kiss E."/>
            <person name="Kuo A."/>
            <person name="Drula E."/>
            <person name="Kohler A."/>
            <person name="Sanchez-Garcia M."/>
            <person name="Morin E."/>
            <person name="Andreopoulos B."/>
            <person name="Barry K.W."/>
            <person name="Bonito G."/>
            <person name="Buee M."/>
            <person name="Carver A."/>
            <person name="Chen C."/>
            <person name="Cichocki N."/>
            <person name="Clum A."/>
            <person name="Culley D."/>
            <person name="Crous P.W."/>
            <person name="Fauchery L."/>
            <person name="Girlanda M."/>
            <person name="Hayes R.D."/>
            <person name="Keri Z."/>
            <person name="LaButti K."/>
            <person name="Lipzen A."/>
            <person name="Lombard V."/>
            <person name="Magnuson J."/>
            <person name="Maillard F."/>
            <person name="Murat C."/>
            <person name="Nolan M."/>
            <person name="Ohm R.A."/>
            <person name="Pangilinan J."/>
            <person name="Pereira M.F."/>
            <person name="Perotto S."/>
            <person name="Peter M."/>
            <person name="Pfister S."/>
            <person name="Riley R."/>
            <person name="Sitrit Y."/>
            <person name="Stielow J.B."/>
            <person name="Szollosi G."/>
            <person name="Zifcakova L."/>
            <person name="Stursova M."/>
            <person name="Spatafora J.W."/>
            <person name="Tedersoo L."/>
            <person name="Vaario L.M."/>
            <person name="Yamada A."/>
            <person name="Yan M."/>
            <person name="Wang P."/>
            <person name="Xu J."/>
            <person name="Bruns T."/>
            <person name="Baldrian P."/>
            <person name="Vilgalys R."/>
            <person name="Dunand C."/>
            <person name="Henrissat B."/>
            <person name="Grigoriev I.V."/>
            <person name="Hibbett D."/>
            <person name="Nagy L.G."/>
            <person name="Martin F.M."/>
        </authorList>
    </citation>
    <scope>NUCLEOTIDE SEQUENCE</scope>
    <source>
        <strain evidence="3">UH-Tt-Lm1</strain>
    </source>
</reference>
<feature type="domain" description="Wbp11/ELF5/Saf1 N-terminal" evidence="2">
    <location>
        <begin position="4"/>
        <end position="78"/>
    </location>
</feature>
<dbReference type="AlphaFoldDB" id="A0A9P6L814"/>
<proteinExistence type="predicted"/>
<gene>
    <name evidence="3" type="ORF">BJ322DRAFT_665733</name>
</gene>
<evidence type="ECO:0000313" key="4">
    <source>
        <dbReference type="Proteomes" id="UP000736335"/>
    </source>
</evidence>
<reference evidence="3" key="2">
    <citation type="submission" date="2020-11" db="EMBL/GenBank/DDBJ databases">
        <authorList>
            <consortium name="DOE Joint Genome Institute"/>
            <person name="Kuo A."/>
            <person name="Miyauchi S."/>
            <person name="Kiss E."/>
            <person name="Drula E."/>
            <person name="Kohler A."/>
            <person name="Sanchez-Garcia M."/>
            <person name="Andreopoulos B."/>
            <person name="Barry K.W."/>
            <person name="Bonito G."/>
            <person name="Buee M."/>
            <person name="Carver A."/>
            <person name="Chen C."/>
            <person name="Cichocki N."/>
            <person name="Clum A."/>
            <person name="Culley D."/>
            <person name="Crous P.W."/>
            <person name="Fauchery L."/>
            <person name="Girlanda M."/>
            <person name="Hayes R."/>
            <person name="Keri Z."/>
            <person name="Labutti K."/>
            <person name="Lipzen A."/>
            <person name="Lombard V."/>
            <person name="Magnuson J."/>
            <person name="Maillard F."/>
            <person name="Morin E."/>
            <person name="Murat C."/>
            <person name="Nolan M."/>
            <person name="Ohm R."/>
            <person name="Pangilinan J."/>
            <person name="Pereira M."/>
            <person name="Perotto S."/>
            <person name="Peter M."/>
            <person name="Riley R."/>
            <person name="Sitrit Y."/>
            <person name="Stielow B."/>
            <person name="Szollosi G."/>
            <person name="Zifcakova L."/>
            <person name="Stursova M."/>
            <person name="Spatafora J.W."/>
            <person name="Tedersoo L."/>
            <person name="Vaario L.-M."/>
            <person name="Yamada A."/>
            <person name="Yan M."/>
            <person name="Wang P."/>
            <person name="Xu J."/>
            <person name="Bruns T."/>
            <person name="Baldrian P."/>
            <person name="Vilgalys R."/>
            <person name="Henrissat B."/>
            <person name="Grigoriev I.V."/>
            <person name="Hibbett D."/>
            <person name="Nagy L.G."/>
            <person name="Martin F.M."/>
        </authorList>
    </citation>
    <scope>NUCLEOTIDE SEQUENCE</scope>
    <source>
        <strain evidence="3">UH-Tt-Lm1</strain>
    </source>
</reference>
<evidence type="ECO:0000256" key="1">
    <source>
        <dbReference type="SAM" id="MobiDB-lite"/>
    </source>
</evidence>